<dbReference type="SUPFAM" id="SSF52402">
    <property type="entry name" value="Adenine nucleotide alpha hydrolases-like"/>
    <property type="match status" value="1"/>
</dbReference>
<dbReference type="Pfam" id="PF01012">
    <property type="entry name" value="ETF"/>
    <property type="match status" value="1"/>
</dbReference>
<dbReference type="PANTHER" id="PTHR21294">
    <property type="entry name" value="ELECTRON TRANSFER FLAVOPROTEIN BETA-SUBUNIT"/>
    <property type="match status" value="1"/>
</dbReference>
<dbReference type="InterPro" id="IPR014729">
    <property type="entry name" value="Rossmann-like_a/b/a_fold"/>
</dbReference>
<name>A0A4R8M5M5_9BACT</name>
<comment type="similarity">
    <text evidence="1">Belongs to the ETF beta-subunit/FixA family.</text>
</comment>
<protein>
    <submittedName>
        <fullName evidence="3">Electron transfer flavoprotein beta subunit</fullName>
    </submittedName>
</protein>
<feature type="domain" description="Electron transfer flavoprotein alpha/beta-subunit N-terminal" evidence="2">
    <location>
        <begin position="22"/>
        <end position="215"/>
    </location>
</feature>
<accession>A0A4R8M5M5</accession>
<dbReference type="PANTHER" id="PTHR21294:SF17">
    <property type="entry name" value="PROTEIN FIXA"/>
    <property type="match status" value="1"/>
</dbReference>
<dbReference type="CDD" id="cd01714">
    <property type="entry name" value="ETF_beta"/>
    <property type="match status" value="1"/>
</dbReference>
<dbReference type="OrthoDB" id="9804960at2"/>
<dbReference type="PIRSF" id="PIRSF000090">
    <property type="entry name" value="Beta-ETF"/>
    <property type="match status" value="1"/>
</dbReference>
<sequence>MRIGVLVKQVPATENVRIDEETGTMVREGVEAELNPLDLHAVEEAVRLKDRLGEGTEITVISMGPPQAQKAVRAAIAMGCDRGLLLSDRRFAGSDTLATARTLAAGVKKAGGFDILLSGERATDGETGQVGPAVGQVLGMSVLTFVSAVESAGKGSLVVRRAVEGGHERVEAPLPAMLSVVKEINTPRLCTLGGKIRAKKTEIPVLGADDLPLPAEHLGLPGSPTKVVKVSYPQITRSGKKVSAADSVDGAVEEILSVLRGRGIV</sequence>
<evidence type="ECO:0000259" key="2">
    <source>
        <dbReference type="SMART" id="SM00893"/>
    </source>
</evidence>
<evidence type="ECO:0000313" key="4">
    <source>
        <dbReference type="Proteomes" id="UP000295066"/>
    </source>
</evidence>
<evidence type="ECO:0000313" key="3">
    <source>
        <dbReference type="EMBL" id="TDY57079.1"/>
    </source>
</evidence>
<dbReference type="AlphaFoldDB" id="A0A4R8M5M5"/>
<comment type="caution">
    <text evidence="3">The sequence shown here is derived from an EMBL/GenBank/DDBJ whole genome shotgun (WGS) entry which is preliminary data.</text>
</comment>
<dbReference type="SMART" id="SM00893">
    <property type="entry name" value="ETF"/>
    <property type="match status" value="1"/>
</dbReference>
<dbReference type="InterPro" id="IPR033948">
    <property type="entry name" value="ETF_beta_N"/>
</dbReference>
<dbReference type="InterPro" id="IPR014730">
    <property type="entry name" value="ETF_a/b_N"/>
</dbReference>
<keyword evidence="4" id="KW-1185">Reference proteome</keyword>
<dbReference type="Gene3D" id="3.40.50.620">
    <property type="entry name" value="HUPs"/>
    <property type="match status" value="1"/>
</dbReference>
<proteinExistence type="inferred from homology"/>
<evidence type="ECO:0000256" key="1">
    <source>
        <dbReference type="ARBA" id="ARBA00007557"/>
    </source>
</evidence>
<gene>
    <name evidence="3" type="ORF">C8D99_11655</name>
</gene>
<dbReference type="GO" id="GO:0009055">
    <property type="term" value="F:electron transfer activity"/>
    <property type="evidence" value="ECO:0007669"/>
    <property type="project" value="InterPro"/>
</dbReference>
<dbReference type="RefSeq" id="WP_133958343.1">
    <property type="nucleotide sequence ID" value="NZ_SORI01000016.1"/>
</dbReference>
<dbReference type="PROSITE" id="PS01065">
    <property type="entry name" value="ETF_BETA"/>
    <property type="match status" value="1"/>
</dbReference>
<organism evidence="3 4">
    <name type="scientific">Aminivibrio pyruvatiphilus</name>
    <dbReference type="NCBI Taxonomy" id="1005740"/>
    <lineage>
        <taxon>Bacteria</taxon>
        <taxon>Thermotogati</taxon>
        <taxon>Synergistota</taxon>
        <taxon>Synergistia</taxon>
        <taxon>Synergistales</taxon>
        <taxon>Aminobacteriaceae</taxon>
        <taxon>Aminivibrio</taxon>
    </lineage>
</organism>
<dbReference type="Proteomes" id="UP000295066">
    <property type="component" value="Unassembled WGS sequence"/>
</dbReference>
<dbReference type="EMBL" id="SORI01000016">
    <property type="protein sequence ID" value="TDY57079.1"/>
    <property type="molecule type" value="Genomic_DNA"/>
</dbReference>
<reference evidence="3 4" key="1">
    <citation type="submission" date="2019-03" db="EMBL/GenBank/DDBJ databases">
        <title>Genomic Encyclopedia of Type Strains, Phase IV (KMG-IV): sequencing the most valuable type-strain genomes for metagenomic binning, comparative biology and taxonomic classification.</title>
        <authorList>
            <person name="Goeker M."/>
        </authorList>
    </citation>
    <scope>NUCLEOTIDE SEQUENCE [LARGE SCALE GENOMIC DNA]</scope>
    <source>
        <strain evidence="3 4">DSM 25964</strain>
    </source>
</reference>
<dbReference type="InterPro" id="IPR012255">
    <property type="entry name" value="ETF_b"/>
</dbReference>
<dbReference type="InterPro" id="IPR000049">
    <property type="entry name" value="ET-Flavoprotein_bsu_CS"/>
</dbReference>